<accession>A0A5B9QXB0</accession>
<protein>
    <submittedName>
        <fullName evidence="1">Uncharacterized protein</fullName>
    </submittedName>
</protein>
<organism evidence="1 2">
    <name type="scientific">Roseimaritima ulvae</name>
    <dbReference type="NCBI Taxonomy" id="980254"/>
    <lineage>
        <taxon>Bacteria</taxon>
        <taxon>Pseudomonadati</taxon>
        <taxon>Planctomycetota</taxon>
        <taxon>Planctomycetia</taxon>
        <taxon>Pirellulales</taxon>
        <taxon>Pirellulaceae</taxon>
        <taxon>Roseimaritima</taxon>
    </lineage>
</organism>
<evidence type="ECO:0000313" key="1">
    <source>
        <dbReference type="EMBL" id="QEG43694.1"/>
    </source>
</evidence>
<evidence type="ECO:0000313" key="2">
    <source>
        <dbReference type="Proteomes" id="UP000325286"/>
    </source>
</evidence>
<dbReference type="AlphaFoldDB" id="A0A5B9QXB0"/>
<name>A0A5B9QXB0_9BACT</name>
<dbReference type="KEGG" id="rul:UC8_57470"/>
<dbReference type="Proteomes" id="UP000325286">
    <property type="component" value="Chromosome"/>
</dbReference>
<proteinExistence type="predicted"/>
<dbReference type="EMBL" id="CP042914">
    <property type="protein sequence ID" value="QEG43694.1"/>
    <property type="molecule type" value="Genomic_DNA"/>
</dbReference>
<sequence>MLLSQASAWAAADVGDCAGYKSPFRFDYNASADNACAYGACHMRCCGQYA</sequence>
<reference evidence="1 2" key="1">
    <citation type="submission" date="2019-08" db="EMBL/GenBank/DDBJ databases">
        <title>Deep-cultivation of Planctomycetes and their phenomic and genomic characterization uncovers novel biology.</title>
        <authorList>
            <person name="Wiegand S."/>
            <person name="Jogler M."/>
            <person name="Boedeker C."/>
            <person name="Pinto D."/>
            <person name="Vollmers J."/>
            <person name="Rivas-Marin E."/>
            <person name="Kohn T."/>
            <person name="Peeters S.H."/>
            <person name="Heuer A."/>
            <person name="Rast P."/>
            <person name="Oberbeckmann S."/>
            <person name="Bunk B."/>
            <person name="Jeske O."/>
            <person name="Meyerdierks A."/>
            <person name="Storesund J.E."/>
            <person name="Kallscheuer N."/>
            <person name="Luecker S."/>
            <person name="Lage O.M."/>
            <person name="Pohl T."/>
            <person name="Merkel B.J."/>
            <person name="Hornburger P."/>
            <person name="Mueller R.-W."/>
            <person name="Bruemmer F."/>
            <person name="Labrenz M."/>
            <person name="Spormann A.M."/>
            <person name="Op den Camp H."/>
            <person name="Overmann J."/>
            <person name="Amann R."/>
            <person name="Jetten M.S.M."/>
            <person name="Mascher T."/>
            <person name="Medema M.H."/>
            <person name="Devos D.P."/>
            <person name="Kaster A.-K."/>
            <person name="Ovreas L."/>
            <person name="Rohde M."/>
            <person name="Galperin M.Y."/>
            <person name="Jogler C."/>
        </authorList>
    </citation>
    <scope>NUCLEOTIDE SEQUENCE [LARGE SCALE GENOMIC DNA]</scope>
    <source>
        <strain evidence="1 2">UC8</strain>
    </source>
</reference>
<keyword evidence="2" id="KW-1185">Reference proteome</keyword>
<gene>
    <name evidence="1" type="ORF">UC8_57470</name>
</gene>